<comment type="caution">
    <text evidence="2">The sequence shown here is derived from an EMBL/GenBank/DDBJ whole genome shotgun (WGS) entry which is preliminary data.</text>
</comment>
<keyword evidence="2" id="KW-0418">Kinase</keyword>
<accession>A0ABQ0GHC9</accession>
<organism evidence="2 3">
    <name type="scientific">Madurella fahalii</name>
    <dbReference type="NCBI Taxonomy" id="1157608"/>
    <lineage>
        <taxon>Eukaryota</taxon>
        <taxon>Fungi</taxon>
        <taxon>Dikarya</taxon>
        <taxon>Ascomycota</taxon>
        <taxon>Pezizomycotina</taxon>
        <taxon>Sordariomycetes</taxon>
        <taxon>Sordariomycetidae</taxon>
        <taxon>Sordariales</taxon>
        <taxon>Sordariales incertae sedis</taxon>
        <taxon>Madurella</taxon>
    </lineage>
</organism>
<dbReference type="GO" id="GO:0016301">
    <property type="term" value="F:kinase activity"/>
    <property type="evidence" value="ECO:0007669"/>
    <property type="project" value="UniProtKB-KW"/>
</dbReference>
<dbReference type="InterPro" id="IPR011009">
    <property type="entry name" value="Kinase-like_dom_sf"/>
</dbReference>
<evidence type="ECO:0000313" key="3">
    <source>
        <dbReference type="Proteomes" id="UP001628179"/>
    </source>
</evidence>
<proteinExistence type="predicted"/>
<dbReference type="RefSeq" id="XP_070918889.1">
    <property type="nucleotide sequence ID" value="XM_071062788.1"/>
</dbReference>
<dbReference type="PROSITE" id="PS50011">
    <property type="entry name" value="PROTEIN_KINASE_DOM"/>
    <property type="match status" value="1"/>
</dbReference>
<evidence type="ECO:0000259" key="1">
    <source>
        <dbReference type="PROSITE" id="PS50011"/>
    </source>
</evidence>
<dbReference type="SUPFAM" id="SSF56112">
    <property type="entry name" value="Protein kinase-like (PK-like)"/>
    <property type="match status" value="2"/>
</dbReference>
<dbReference type="Pfam" id="PF00069">
    <property type="entry name" value="Pkinase"/>
    <property type="match status" value="1"/>
</dbReference>
<feature type="domain" description="Protein kinase" evidence="1">
    <location>
        <begin position="146"/>
        <end position="455"/>
    </location>
</feature>
<name>A0ABQ0GHC9_9PEZI</name>
<keyword evidence="2" id="KW-0808">Transferase</keyword>
<dbReference type="EMBL" id="BAAFSV010000004">
    <property type="protein sequence ID" value="GAB1317158.1"/>
    <property type="molecule type" value="Genomic_DNA"/>
</dbReference>
<dbReference type="InterPro" id="IPR056002">
    <property type="entry name" value="DUF7580"/>
</dbReference>
<protein>
    <submittedName>
        <fullName evidence="2">Protein kinase domain-containing protein</fullName>
    </submittedName>
</protein>
<sequence length="996" mass="112454">MPKTTIRALRSQIARKRVRSVTERYFVPRASLDMIFTEETVHEAVAELECEPEEKIGLSLKIFSKAIVVFAILVWMGEEESIVAFRNHDILDQNLPLEAERAESISPRFGLVFAQEYQWQFLPYTFCADMADHHRTIQDAYILPFTKELAAPIDGGFSTVHRMEVYPTLQEFYPGPGPIIIVRKHLRRKGAKKDYENFFKHEVSCLRLLNRLKHPNIIPLLGSYTQFGEHNFLLPCLDMNLKQFFELESPPEKFRQPSAFFLALHGLASALCAVHNVRLNTPDHGVSLSASGYHHDLHPANILVSRGTFILADFGLGRLKPVDEPSKTTWRAGAGDYIAPECMDEDFDHQNVGRSIDVWAFSCLLAEVLTFMHQGRDGLHEFRELRLLHSPDASWRTSHFYGVDGEMRRCVREHLELLAADSGSKMLVRTIFSSMVKEPANRLTAAEIRNSLALIDLRARYTTVDDRLSEFLRPAGSEGTIYHADMELWFERERLRVFGRALGLDGSIKSDQIPNVTEALHSHCSAKFSEMLERIDELRVLNPSRVDAEPSASRTELESSQGFDDTLCAASVTGSFRELVQGLWDVLSAQQIRMVEAQWIHQILQPRDTQDLENIRSALSTATTRSVYQKGAALAAMKKIRMEILSNPSSGGCDNEVPRDQVQINGSFAGHLTGVYRQSTAVLVERMRYSQGWEQVSPVQRAVVLSLKAQSFSSTTKPEGMRLLECLGFFEETDGDAPGYGFVYRLPSPPLTASTVAQPTSLHKLLVGSANRSRVDPHCNQPLLEDKLHLAYALASCLHSFHATGWVHENFNSNFVVFFTSPAGRERGIDPASSGMLREPYIVGLHKSRPAGDLWHTEGPAHEDPFLCYLHPEYLRSKRFRIYDDYYSFGVMLLEIGLWWPAQAWANRKGKGKGNGDLDFNPEELRQQLVDKYVPRLGPRVGSVYRDIVKLCLTDGLIPTASSQSSPAEARDQEVFGVFWDKVLYPLSCLANPELR</sequence>
<dbReference type="Pfam" id="PF24476">
    <property type="entry name" value="DUF7580"/>
    <property type="match status" value="1"/>
</dbReference>
<dbReference type="PANTHER" id="PTHR37542">
    <property type="entry name" value="HELO DOMAIN-CONTAINING PROTEIN-RELATED"/>
    <property type="match status" value="1"/>
</dbReference>
<dbReference type="GeneID" id="98178111"/>
<reference evidence="2 3" key="1">
    <citation type="submission" date="2024-09" db="EMBL/GenBank/DDBJ databases">
        <title>Itraconazole resistance in Madurella fahalii resulting from another homologue of gene encoding cytochrome P450 14-alpha sterol demethylase (CYP51).</title>
        <authorList>
            <person name="Yoshioka I."/>
            <person name="Fahal A.H."/>
            <person name="Kaneko S."/>
            <person name="Yaguchi T."/>
        </authorList>
    </citation>
    <scope>NUCLEOTIDE SEQUENCE [LARGE SCALE GENOMIC DNA]</scope>
    <source>
        <strain evidence="2 3">IFM 68171</strain>
    </source>
</reference>
<dbReference type="Gene3D" id="1.10.510.10">
    <property type="entry name" value="Transferase(Phosphotransferase) domain 1"/>
    <property type="match status" value="2"/>
</dbReference>
<keyword evidence="3" id="KW-1185">Reference proteome</keyword>
<gene>
    <name evidence="2" type="ORF">MFIFM68171_07368</name>
</gene>
<evidence type="ECO:0000313" key="2">
    <source>
        <dbReference type="EMBL" id="GAB1317158.1"/>
    </source>
</evidence>
<dbReference type="CDD" id="cd00180">
    <property type="entry name" value="PKc"/>
    <property type="match status" value="1"/>
</dbReference>
<dbReference type="Proteomes" id="UP001628179">
    <property type="component" value="Unassembled WGS sequence"/>
</dbReference>
<dbReference type="InterPro" id="IPR000719">
    <property type="entry name" value="Prot_kinase_dom"/>
</dbReference>
<dbReference type="PANTHER" id="PTHR37542:SF3">
    <property type="entry name" value="PRION-INHIBITION AND PROPAGATION HELO DOMAIN-CONTAINING PROTEIN"/>
    <property type="match status" value="1"/>
</dbReference>